<name>A0ABV0MLD6_9TELE</name>
<protein>
    <recommendedName>
        <fullName evidence="3">SUEL-type lectin domain-containing protein</fullName>
    </recommendedName>
</protein>
<proteinExistence type="predicted"/>
<reference evidence="1 2" key="1">
    <citation type="submission" date="2021-06" db="EMBL/GenBank/DDBJ databases">
        <authorList>
            <person name="Palmer J.M."/>
        </authorList>
    </citation>
    <scope>NUCLEOTIDE SEQUENCE [LARGE SCALE GENOMIC DNA]</scope>
    <source>
        <strain evidence="1 2">GA_2019</strain>
        <tissue evidence="1">Muscle</tissue>
    </source>
</reference>
<evidence type="ECO:0000313" key="1">
    <source>
        <dbReference type="EMBL" id="MEQ2159524.1"/>
    </source>
</evidence>
<gene>
    <name evidence="1" type="ORF">GOODEAATRI_023916</name>
</gene>
<feature type="non-terminal residue" evidence="1">
    <location>
        <position position="1"/>
    </location>
</feature>
<dbReference type="EMBL" id="JAHRIO010002605">
    <property type="protein sequence ID" value="MEQ2159524.1"/>
    <property type="molecule type" value="Genomic_DNA"/>
</dbReference>
<organism evidence="1 2">
    <name type="scientific">Goodea atripinnis</name>
    <dbReference type="NCBI Taxonomy" id="208336"/>
    <lineage>
        <taxon>Eukaryota</taxon>
        <taxon>Metazoa</taxon>
        <taxon>Chordata</taxon>
        <taxon>Craniata</taxon>
        <taxon>Vertebrata</taxon>
        <taxon>Euteleostomi</taxon>
        <taxon>Actinopterygii</taxon>
        <taxon>Neopterygii</taxon>
        <taxon>Teleostei</taxon>
        <taxon>Neoteleostei</taxon>
        <taxon>Acanthomorphata</taxon>
        <taxon>Ovalentaria</taxon>
        <taxon>Atherinomorphae</taxon>
        <taxon>Cyprinodontiformes</taxon>
        <taxon>Goodeidae</taxon>
        <taxon>Goodea</taxon>
    </lineage>
</organism>
<comment type="caution">
    <text evidence="1">The sequence shown here is derived from an EMBL/GenBank/DDBJ whole genome shotgun (WGS) entry which is preliminary data.</text>
</comment>
<accession>A0ABV0MLD6</accession>
<sequence>VMQNQTAGFGSEQFCDLDGFSPLGLDTDTGCPVSPVQSHCDGLHTCQFSVRDSDPTGWLKRGKCFNMYKGCFRILKRHFQRIPSIWNMFFCKLHQEVSLLFLCFKRLDCKDYLCVQLLPEDTFQFASIIHITKAS</sequence>
<evidence type="ECO:0008006" key="3">
    <source>
        <dbReference type="Google" id="ProtNLM"/>
    </source>
</evidence>
<evidence type="ECO:0000313" key="2">
    <source>
        <dbReference type="Proteomes" id="UP001476798"/>
    </source>
</evidence>
<keyword evidence="2" id="KW-1185">Reference proteome</keyword>
<dbReference type="Proteomes" id="UP001476798">
    <property type="component" value="Unassembled WGS sequence"/>
</dbReference>